<dbReference type="CDD" id="cd17041">
    <property type="entry name" value="Ubl_WDR48"/>
    <property type="match status" value="1"/>
</dbReference>
<keyword evidence="3" id="KW-0677">Repeat</keyword>
<dbReference type="InterPro" id="IPR036322">
    <property type="entry name" value="WD40_repeat_dom_sf"/>
</dbReference>
<feature type="region of interest" description="Disordered" evidence="5">
    <location>
        <begin position="901"/>
        <end position="955"/>
    </location>
</feature>
<dbReference type="eggNOG" id="KOG0308">
    <property type="taxonomic scope" value="Eukaryota"/>
</dbReference>
<evidence type="ECO:0000256" key="4">
    <source>
        <dbReference type="PROSITE-ProRule" id="PRU00221"/>
    </source>
</evidence>
<dbReference type="Pfam" id="PF00400">
    <property type="entry name" value="WD40"/>
    <property type="match status" value="5"/>
</dbReference>
<accession>F2PUR3</accession>
<organism evidence="6 7">
    <name type="scientific">Trichophyton equinum (strain ATCC MYA-4606 / CBS 127.97)</name>
    <name type="common">Horse ringworm fungus</name>
    <dbReference type="NCBI Taxonomy" id="559882"/>
    <lineage>
        <taxon>Eukaryota</taxon>
        <taxon>Fungi</taxon>
        <taxon>Dikarya</taxon>
        <taxon>Ascomycota</taxon>
        <taxon>Pezizomycotina</taxon>
        <taxon>Eurotiomycetes</taxon>
        <taxon>Eurotiomycetidae</taxon>
        <taxon>Onygenales</taxon>
        <taxon>Arthrodermataceae</taxon>
        <taxon>Trichophyton</taxon>
    </lineage>
</organism>
<evidence type="ECO:0000256" key="2">
    <source>
        <dbReference type="ARBA" id="ARBA00022574"/>
    </source>
</evidence>
<dbReference type="HOGENOM" id="CLU_002197_0_0_1"/>
<feature type="region of interest" description="Disordered" evidence="5">
    <location>
        <begin position="349"/>
        <end position="377"/>
    </location>
</feature>
<keyword evidence="2 4" id="KW-0853">WD repeat</keyword>
<evidence type="ECO:0000256" key="1">
    <source>
        <dbReference type="ARBA" id="ARBA00006917"/>
    </source>
</evidence>
<dbReference type="PROSITE" id="PS00678">
    <property type="entry name" value="WD_REPEATS_1"/>
    <property type="match status" value="3"/>
</dbReference>
<proteinExistence type="inferred from homology"/>
<feature type="compositionally biased region" description="Polar residues" evidence="5">
    <location>
        <begin position="919"/>
        <end position="932"/>
    </location>
</feature>
<dbReference type="PANTHER" id="PTHR19862">
    <property type="entry name" value="WD REPEAT-CONTAINING PROTEIN 48"/>
    <property type="match status" value="1"/>
</dbReference>
<dbReference type="SUPFAM" id="SSF50978">
    <property type="entry name" value="WD40 repeat-like"/>
    <property type="match status" value="1"/>
</dbReference>
<dbReference type="GO" id="GO:0000724">
    <property type="term" value="P:double-strand break repair via homologous recombination"/>
    <property type="evidence" value="ECO:0007669"/>
    <property type="project" value="TreeGrafter"/>
</dbReference>
<feature type="region of interest" description="Disordered" evidence="5">
    <location>
        <begin position="604"/>
        <end position="686"/>
    </location>
</feature>
<feature type="repeat" description="WD" evidence="4">
    <location>
        <begin position="84"/>
        <end position="115"/>
    </location>
</feature>
<dbReference type="FunFam" id="2.130.10.10:FF:001614">
    <property type="entry name" value="WD repeat protein"/>
    <property type="match status" value="1"/>
</dbReference>
<protein>
    <submittedName>
        <fullName evidence="6">WD repeat protein</fullName>
    </submittedName>
</protein>
<dbReference type="AlphaFoldDB" id="F2PUR3"/>
<dbReference type="PROSITE" id="PS50082">
    <property type="entry name" value="WD_REPEATS_2"/>
    <property type="match status" value="5"/>
</dbReference>
<dbReference type="InterPro" id="IPR001680">
    <property type="entry name" value="WD40_rpt"/>
</dbReference>
<dbReference type="CDD" id="cd00200">
    <property type="entry name" value="WD40"/>
    <property type="match status" value="1"/>
</dbReference>
<evidence type="ECO:0000313" key="6">
    <source>
        <dbReference type="EMBL" id="EGE05631.1"/>
    </source>
</evidence>
<evidence type="ECO:0000256" key="5">
    <source>
        <dbReference type="SAM" id="MobiDB-lite"/>
    </source>
</evidence>
<feature type="compositionally biased region" description="Polar residues" evidence="5">
    <location>
        <begin position="563"/>
        <end position="580"/>
    </location>
</feature>
<dbReference type="PANTHER" id="PTHR19862:SF14">
    <property type="entry name" value="WD REPEAT-CONTAINING PROTEIN 48"/>
    <property type="match status" value="1"/>
</dbReference>
<dbReference type="InterPro" id="IPR021772">
    <property type="entry name" value="WDR48/Bun107"/>
</dbReference>
<dbReference type="OrthoDB" id="2421129at2759"/>
<keyword evidence="7" id="KW-1185">Reference proteome</keyword>
<feature type="repeat" description="WD" evidence="4">
    <location>
        <begin position="185"/>
        <end position="215"/>
    </location>
</feature>
<reference evidence="7" key="1">
    <citation type="journal article" date="2012" name="MBio">
        <title>Comparative genome analysis of Trichophyton rubrum and related dermatophytes reveals candidate genes involved in infection.</title>
        <authorList>
            <person name="Martinez D.A."/>
            <person name="Oliver B.G."/>
            <person name="Graeser Y."/>
            <person name="Goldberg J.M."/>
            <person name="Li W."/>
            <person name="Martinez-Rossi N.M."/>
            <person name="Monod M."/>
            <person name="Shelest E."/>
            <person name="Barton R.C."/>
            <person name="Birch E."/>
            <person name="Brakhage A.A."/>
            <person name="Chen Z."/>
            <person name="Gurr S.J."/>
            <person name="Heiman D."/>
            <person name="Heitman J."/>
            <person name="Kosti I."/>
            <person name="Rossi A."/>
            <person name="Saif S."/>
            <person name="Samalova M."/>
            <person name="Saunders C.W."/>
            <person name="Shea T."/>
            <person name="Summerbell R.C."/>
            <person name="Xu J."/>
            <person name="Young S."/>
            <person name="Zeng Q."/>
            <person name="Birren B.W."/>
            <person name="Cuomo C.A."/>
            <person name="White T.C."/>
        </authorList>
    </citation>
    <scope>NUCLEOTIDE SEQUENCE [LARGE SCALE GENOMIC DNA]</scope>
    <source>
        <strain evidence="7">ATCC MYA-4606 / CBS 127.97</strain>
    </source>
</reference>
<dbReference type="EMBL" id="DS995741">
    <property type="protein sequence ID" value="EGE05631.1"/>
    <property type="molecule type" value="Genomic_DNA"/>
</dbReference>
<dbReference type="Pfam" id="PF11816">
    <property type="entry name" value="DUF3337"/>
    <property type="match status" value="1"/>
</dbReference>
<feature type="repeat" description="WD" evidence="4">
    <location>
        <begin position="216"/>
        <end position="257"/>
    </location>
</feature>
<dbReference type="Proteomes" id="UP000009169">
    <property type="component" value="Unassembled WGS sequence"/>
</dbReference>
<feature type="region of interest" description="Disordered" evidence="5">
    <location>
        <begin position="530"/>
        <end position="586"/>
    </location>
</feature>
<dbReference type="SMART" id="SM00320">
    <property type="entry name" value="WD40"/>
    <property type="match status" value="7"/>
</dbReference>
<sequence length="955" mass="104220">MARKSTQRVSYVLSPPDAPGGHRLGVNGLAVDAISSTLYSAGRDGVICAWDLNLNLRTRNDLHDFTQNNTSSRSSTATSFRRQVQAHTHWINDIILTQNNSTLVSASSDTTVRAWRPAADDHAPAVIGKHTDYVKCLATPQPDADWVASGSLDHKIYLWDINGGGERLKIDVSEYDKTPKGSVYALSAKGSILASGGPDSIVRIWDSKTGKLITKFVGHTDNVRSILLNRDADTILTASSDQTVKVWSMAAGRCMHTLTMHNDSVWSLYSDHPQLSVFYSSDRSGLVAKTDTRNAPDIDQGICVAALQENDGVFKVVAAGGHIWTATPKSSIHRWSDVDVTAEIEASAPSPLCRHSSSVASPTPSDDNKNDPLSSNQKIPASSILILSNAATFPNPMHREADVVSLSVSSLRAPTDILLDEGITLATPLQSLPQETIEGQHGMIKHITLNDRKRALTQDTAGDVVLWDLLRCVPIKFFGKRHLDDVASEVNTTETIANWCTLHTRTGRLSVILEQNRCFDGEIYVDQADLPDTDTNSYREDQRSAGATRSAMPPGMSIGIGTPNMTSPFPELHNSSNGPFTNDGCVGKDPTGSFDYFTNAMKRPSTDAADSTAKSRSSDEQPPPSAPISGPLEPEKEERSKKGTTLFGKKFQMTFPKKSKTSTETKPIAEEKTEESDKSSEKERPFDDNFRGVIDRIHADYDAYSAANPCKDIETLITPTPENEAPVLNIPPHIGILIQEENPDSAVAADLYRGTVGTVRQDIDIFEKAAPAWLADLLLRNIVPFKEIPKIAFSLKPYQDSLPEVVKPDMTAPNNSSRLNANRMLRAKKILAYVAERIDPQNAETPSEDALKPEEYLELYCQNTLIPMDMTLATIRTHLWRTGNDMVLVYKANGRRKIPVPVEDGEAEDKKAGVDLASAETTGADQRSQVNGKHTDTDSTGAMLAQSLPESDVAS</sequence>
<dbReference type="InterPro" id="IPR019775">
    <property type="entry name" value="WD40_repeat_CS"/>
</dbReference>
<evidence type="ECO:0000256" key="3">
    <source>
        <dbReference type="ARBA" id="ARBA00022737"/>
    </source>
</evidence>
<gene>
    <name evidence="6" type="ORF">TEQG_04640</name>
</gene>
<dbReference type="InterPro" id="IPR020472">
    <property type="entry name" value="WD40_PAC1"/>
</dbReference>
<dbReference type="InterPro" id="IPR015943">
    <property type="entry name" value="WD40/YVTN_repeat-like_dom_sf"/>
</dbReference>
<dbReference type="PROSITE" id="PS50294">
    <property type="entry name" value="WD_REPEATS_REGION"/>
    <property type="match status" value="2"/>
</dbReference>
<dbReference type="InterPro" id="IPR051246">
    <property type="entry name" value="WDR48"/>
</dbReference>
<feature type="compositionally biased region" description="Polar residues" evidence="5">
    <location>
        <begin position="355"/>
        <end position="377"/>
    </location>
</feature>
<dbReference type="GO" id="GO:0043130">
    <property type="term" value="F:ubiquitin binding"/>
    <property type="evidence" value="ECO:0007669"/>
    <property type="project" value="TreeGrafter"/>
</dbReference>
<feature type="repeat" description="WD" evidence="4">
    <location>
        <begin position="19"/>
        <end position="53"/>
    </location>
</feature>
<feature type="compositionally biased region" description="Basic and acidic residues" evidence="5">
    <location>
        <begin position="661"/>
        <end position="686"/>
    </location>
</feature>
<comment type="similarity">
    <text evidence="1">Belongs to the WD repeat WDR48 family.</text>
</comment>
<name>F2PUR3_TRIEC</name>
<dbReference type="Gene3D" id="2.130.10.10">
    <property type="entry name" value="YVTN repeat-like/Quinoprotein amine dehydrogenase"/>
    <property type="match status" value="2"/>
</dbReference>
<dbReference type="VEuPathDB" id="FungiDB:TEQG_04640"/>
<feature type="repeat" description="WD" evidence="4">
    <location>
        <begin position="127"/>
        <end position="169"/>
    </location>
</feature>
<dbReference type="PRINTS" id="PR00320">
    <property type="entry name" value="GPROTEINBRPT"/>
</dbReference>
<evidence type="ECO:0000313" key="7">
    <source>
        <dbReference type="Proteomes" id="UP000009169"/>
    </source>
</evidence>